<feature type="domain" description="DUF4806" evidence="1">
    <location>
        <begin position="242"/>
        <end position="314"/>
    </location>
</feature>
<feature type="non-terminal residue" evidence="2">
    <location>
        <position position="1"/>
    </location>
</feature>
<sequence>KALMASNSIPRNFCVVEFSDESTVEVVPESWIVISRTECYSPISFSNSLRKKISKLVLHDPKWELYPIKLWKQCETYSGALECVRILQNKSKLDSDWTEHEKLKWKRKRAPPNRSEYRLEALNRSTTSEESCSDDDVNPNVLPHSDKITLTVAEERDSLRACHELGTTNVVIPASHLFGQSEAPLNQPFEETLFQKYEERNKKFQKLVLTKLTAIEQNISDLKKIQLSSELTFNTTEEGIPAFPLQSIDDIKTTEEWLSNNDNRFKLIRYLGRLGGNSAEQSLRFCLARICSPNLARKINYTGKNGKQTFQDLKLESAIMESVRSNKDFQDLTDSQGKTVFVNWFRNSKYLGGGRDKRRKP</sequence>
<protein>
    <recommendedName>
        <fullName evidence="1">DUF4806 domain-containing protein</fullName>
    </recommendedName>
</protein>
<dbReference type="InterPro" id="IPR032071">
    <property type="entry name" value="DUF4806"/>
</dbReference>
<dbReference type="PANTHER" id="PTHR34153:SF2">
    <property type="entry name" value="SI:CH211-262H13.3-RELATED"/>
    <property type="match status" value="1"/>
</dbReference>
<dbReference type="EMBL" id="CAJVCH010051184">
    <property type="protein sequence ID" value="CAG7718146.1"/>
    <property type="molecule type" value="Genomic_DNA"/>
</dbReference>
<evidence type="ECO:0000313" key="3">
    <source>
        <dbReference type="Proteomes" id="UP000708208"/>
    </source>
</evidence>
<gene>
    <name evidence="2" type="ORF">AFUS01_LOCUS7563</name>
</gene>
<evidence type="ECO:0000313" key="2">
    <source>
        <dbReference type="EMBL" id="CAG7718146.1"/>
    </source>
</evidence>
<dbReference type="AlphaFoldDB" id="A0A8J2JCU2"/>
<reference evidence="2" key="1">
    <citation type="submission" date="2021-06" db="EMBL/GenBank/DDBJ databases">
        <authorList>
            <person name="Hodson N. C."/>
            <person name="Mongue J. A."/>
            <person name="Jaron S. K."/>
        </authorList>
    </citation>
    <scope>NUCLEOTIDE SEQUENCE</scope>
</reference>
<evidence type="ECO:0000259" key="1">
    <source>
        <dbReference type="Pfam" id="PF16064"/>
    </source>
</evidence>
<name>A0A8J2JCU2_9HEXA</name>
<dbReference type="Pfam" id="PF16064">
    <property type="entry name" value="DUF4806"/>
    <property type="match status" value="1"/>
</dbReference>
<dbReference type="Proteomes" id="UP000708208">
    <property type="component" value="Unassembled WGS sequence"/>
</dbReference>
<dbReference type="OrthoDB" id="6780942at2759"/>
<organism evidence="2 3">
    <name type="scientific">Allacma fusca</name>
    <dbReference type="NCBI Taxonomy" id="39272"/>
    <lineage>
        <taxon>Eukaryota</taxon>
        <taxon>Metazoa</taxon>
        <taxon>Ecdysozoa</taxon>
        <taxon>Arthropoda</taxon>
        <taxon>Hexapoda</taxon>
        <taxon>Collembola</taxon>
        <taxon>Symphypleona</taxon>
        <taxon>Sminthuridae</taxon>
        <taxon>Allacma</taxon>
    </lineage>
</organism>
<proteinExistence type="predicted"/>
<comment type="caution">
    <text evidence="2">The sequence shown here is derived from an EMBL/GenBank/DDBJ whole genome shotgun (WGS) entry which is preliminary data.</text>
</comment>
<accession>A0A8J2JCU2</accession>
<dbReference type="PANTHER" id="PTHR34153">
    <property type="entry name" value="SI:CH211-262H13.3-RELATED-RELATED"/>
    <property type="match status" value="1"/>
</dbReference>
<keyword evidence="3" id="KW-1185">Reference proteome</keyword>